<dbReference type="Proteomes" id="UP001612812">
    <property type="component" value="Unassembled WGS sequence"/>
</dbReference>
<dbReference type="EMBL" id="JBITLE010000001">
    <property type="protein sequence ID" value="MFI7260899.1"/>
    <property type="molecule type" value="Genomic_DNA"/>
</dbReference>
<evidence type="ECO:0000313" key="2">
    <source>
        <dbReference type="EMBL" id="MFI7260899.1"/>
    </source>
</evidence>
<keyword evidence="3" id="KW-1185">Reference proteome</keyword>
<feature type="transmembrane region" description="Helical" evidence="1">
    <location>
        <begin position="6"/>
        <end position="29"/>
    </location>
</feature>
<accession>A0ABW7ZDH9</accession>
<proteinExistence type="predicted"/>
<comment type="caution">
    <text evidence="2">The sequence shown here is derived from an EMBL/GenBank/DDBJ whole genome shotgun (WGS) entry which is preliminary data.</text>
</comment>
<gene>
    <name evidence="2" type="ORF">ACIBP4_01130</name>
</gene>
<evidence type="ECO:0008006" key="4">
    <source>
        <dbReference type="Google" id="ProtNLM"/>
    </source>
</evidence>
<keyword evidence="1" id="KW-1133">Transmembrane helix</keyword>
<keyword evidence="1" id="KW-0812">Transmembrane</keyword>
<sequence length="178" mass="20467">MGATDVALWVPLAAGVLGIVGALAGTAVTQRATKQREDRRWERERELDQLRYERERLARQRERRTALYVDLAEYTQSEQSTLEAAVDEYGERRLEVPNLQHPDRLTARVKLYATPQVCESWNALVQAIDLVRWEWSEGNVNQNDHHRWLDPHSPAVLKLDIAIKEMQSALRVAVDEDA</sequence>
<dbReference type="RefSeq" id="WP_396769925.1">
    <property type="nucleotide sequence ID" value="NZ_JBITLA010000007.1"/>
</dbReference>
<reference evidence="2 3" key="1">
    <citation type="submission" date="2024-10" db="EMBL/GenBank/DDBJ databases">
        <title>The Natural Products Discovery Center: Release of the First 8490 Sequenced Strains for Exploring Actinobacteria Biosynthetic Diversity.</title>
        <authorList>
            <person name="Kalkreuter E."/>
            <person name="Kautsar S.A."/>
            <person name="Yang D."/>
            <person name="Bader C.D."/>
            <person name="Teijaro C.N."/>
            <person name="Fluegel L."/>
            <person name="Davis C.M."/>
            <person name="Simpson J.R."/>
            <person name="Lauterbach L."/>
            <person name="Steele A.D."/>
            <person name="Gui C."/>
            <person name="Meng S."/>
            <person name="Li G."/>
            <person name="Viehrig K."/>
            <person name="Ye F."/>
            <person name="Su P."/>
            <person name="Kiefer A.F."/>
            <person name="Nichols A."/>
            <person name="Cepeda A.J."/>
            <person name="Yan W."/>
            <person name="Fan B."/>
            <person name="Jiang Y."/>
            <person name="Adhikari A."/>
            <person name="Zheng C.-J."/>
            <person name="Schuster L."/>
            <person name="Cowan T.M."/>
            <person name="Smanski M.J."/>
            <person name="Chevrette M.G."/>
            <person name="De Carvalho L.P.S."/>
            <person name="Shen B."/>
        </authorList>
    </citation>
    <scope>NUCLEOTIDE SEQUENCE [LARGE SCALE GENOMIC DNA]</scope>
    <source>
        <strain evidence="2 3">NPDC049845</strain>
    </source>
</reference>
<protein>
    <recommendedName>
        <fullName evidence="4">Secreted protein</fullName>
    </recommendedName>
</protein>
<name>A0ABW7ZDH9_9ACTN</name>
<organism evidence="2 3">
    <name type="scientific">Micromonospora maritima</name>
    <dbReference type="NCBI Taxonomy" id="986711"/>
    <lineage>
        <taxon>Bacteria</taxon>
        <taxon>Bacillati</taxon>
        <taxon>Actinomycetota</taxon>
        <taxon>Actinomycetes</taxon>
        <taxon>Micromonosporales</taxon>
        <taxon>Micromonosporaceae</taxon>
        <taxon>Micromonospora</taxon>
    </lineage>
</organism>
<keyword evidence="1" id="KW-0472">Membrane</keyword>
<evidence type="ECO:0000256" key="1">
    <source>
        <dbReference type="SAM" id="Phobius"/>
    </source>
</evidence>
<evidence type="ECO:0000313" key="3">
    <source>
        <dbReference type="Proteomes" id="UP001612812"/>
    </source>
</evidence>